<proteinExistence type="predicted"/>
<accession>A0A8J5TIK0</accession>
<dbReference type="Proteomes" id="UP000747542">
    <property type="component" value="Unassembled WGS sequence"/>
</dbReference>
<gene>
    <name evidence="1" type="ORF">Hamer_G007012</name>
</gene>
<dbReference type="EMBL" id="JAHLQT010010484">
    <property type="protein sequence ID" value="KAG7172773.1"/>
    <property type="molecule type" value="Genomic_DNA"/>
</dbReference>
<name>A0A8J5TIK0_HOMAM</name>
<protein>
    <submittedName>
        <fullName evidence="1">Uncharacterized protein</fullName>
    </submittedName>
</protein>
<comment type="caution">
    <text evidence="1">The sequence shown here is derived from an EMBL/GenBank/DDBJ whole genome shotgun (WGS) entry which is preliminary data.</text>
</comment>
<organism evidence="1 2">
    <name type="scientific">Homarus americanus</name>
    <name type="common">American lobster</name>
    <dbReference type="NCBI Taxonomy" id="6706"/>
    <lineage>
        <taxon>Eukaryota</taxon>
        <taxon>Metazoa</taxon>
        <taxon>Ecdysozoa</taxon>
        <taxon>Arthropoda</taxon>
        <taxon>Crustacea</taxon>
        <taxon>Multicrustacea</taxon>
        <taxon>Malacostraca</taxon>
        <taxon>Eumalacostraca</taxon>
        <taxon>Eucarida</taxon>
        <taxon>Decapoda</taxon>
        <taxon>Pleocyemata</taxon>
        <taxon>Astacidea</taxon>
        <taxon>Nephropoidea</taxon>
        <taxon>Nephropidae</taxon>
        <taxon>Homarus</taxon>
    </lineage>
</organism>
<dbReference type="AlphaFoldDB" id="A0A8J5TIK0"/>
<evidence type="ECO:0000313" key="1">
    <source>
        <dbReference type="EMBL" id="KAG7172773.1"/>
    </source>
</evidence>
<evidence type="ECO:0000313" key="2">
    <source>
        <dbReference type="Proteomes" id="UP000747542"/>
    </source>
</evidence>
<sequence length="37" mass="3971">MRMDGLVGVEVSLLEVDNCELWWRGGGLCEMVGCGGV</sequence>
<keyword evidence="2" id="KW-1185">Reference proteome</keyword>
<reference evidence="1" key="1">
    <citation type="journal article" date="2021" name="Sci. Adv.">
        <title>The American lobster genome reveals insights on longevity, neural, and immune adaptations.</title>
        <authorList>
            <person name="Polinski J.M."/>
            <person name="Zimin A.V."/>
            <person name="Clark K.F."/>
            <person name="Kohn A.B."/>
            <person name="Sadowski N."/>
            <person name="Timp W."/>
            <person name="Ptitsyn A."/>
            <person name="Khanna P."/>
            <person name="Romanova D.Y."/>
            <person name="Williams P."/>
            <person name="Greenwood S.J."/>
            <person name="Moroz L.L."/>
            <person name="Walt D.R."/>
            <person name="Bodnar A.G."/>
        </authorList>
    </citation>
    <scope>NUCLEOTIDE SEQUENCE</scope>
    <source>
        <strain evidence="1">GMGI-L3</strain>
    </source>
</reference>